<comment type="caution">
    <text evidence="2">The sequence shown here is derived from an EMBL/GenBank/DDBJ whole genome shotgun (WGS) entry which is preliminary data.</text>
</comment>
<dbReference type="AlphaFoldDB" id="A0A8J2JUC5"/>
<sequence>MFYTIRRVLLAILVVNFLFTMVLGEATINPDKVPSVGMVKESLTPDENDEAEKQGPSTERNCIISGRACELLVQRRLCCSGNPCQIVPSQILQLFTLGGWGMCH</sequence>
<proteinExistence type="predicted"/>
<feature type="signal peptide" evidence="1">
    <location>
        <begin position="1"/>
        <end position="24"/>
    </location>
</feature>
<organism evidence="2 3">
    <name type="scientific">Allacma fusca</name>
    <dbReference type="NCBI Taxonomy" id="39272"/>
    <lineage>
        <taxon>Eukaryota</taxon>
        <taxon>Metazoa</taxon>
        <taxon>Ecdysozoa</taxon>
        <taxon>Arthropoda</taxon>
        <taxon>Hexapoda</taxon>
        <taxon>Collembola</taxon>
        <taxon>Symphypleona</taxon>
        <taxon>Sminthuridae</taxon>
        <taxon>Allacma</taxon>
    </lineage>
</organism>
<feature type="chain" id="PRO_5035244847" evidence="1">
    <location>
        <begin position="25"/>
        <end position="104"/>
    </location>
</feature>
<evidence type="ECO:0000256" key="1">
    <source>
        <dbReference type="SAM" id="SignalP"/>
    </source>
</evidence>
<keyword evidence="3" id="KW-1185">Reference proteome</keyword>
<dbReference type="EMBL" id="CAJVCH010027299">
    <property type="protein sequence ID" value="CAG7701994.1"/>
    <property type="molecule type" value="Genomic_DNA"/>
</dbReference>
<evidence type="ECO:0000313" key="2">
    <source>
        <dbReference type="EMBL" id="CAG7701994.1"/>
    </source>
</evidence>
<evidence type="ECO:0000313" key="3">
    <source>
        <dbReference type="Proteomes" id="UP000708208"/>
    </source>
</evidence>
<gene>
    <name evidence="2" type="ORF">AFUS01_LOCUS4384</name>
</gene>
<dbReference type="Proteomes" id="UP000708208">
    <property type="component" value="Unassembled WGS sequence"/>
</dbReference>
<keyword evidence="1" id="KW-0732">Signal</keyword>
<protein>
    <submittedName>
        <fullName evidence="2">Uncharacterized protein</fullName>
    </submittedName>
</protein>
<accession>A0A8J2JUC5</accession>
<reference evidence="2" key="1">
    <citation type="submission" date="2021-06" db="EMBL/GenBank/DDBJ databases">
        <authorList>
            <person name="Hodson N. C."/>
            <person name="Mongue J. A."/>
            <person name="Jaron S. K."/>
        </authorList>
    </citation>
    <scope>NUCLEOTIDE SEQUENCE</scope>
</reference>
<name>A0A8J2JUC5_9HEXA</name>